<feature type="signal peptide" evidence="2">
    <location>
        <begin position="1"/>
        <end position="15"/>
    </location>
</feature>
<accession>A0AAN8WE74</accession>
<keyword evidence="1" id="KW-0812">Transmembrane</keyword>
<keyword evidence="4" id="KW-1185">Reference proteome</keyword>
<evidence type="ECO:0000256" key="1">
    <source>
        <dbReference type="SAM" id="Phobius"/>
    </source>
</evidence>
<organism evidence="3 4">
    <name type="scientific">Halocaridina rubra</name>
    <name type="common">Hawaiian red shrimp</name>
    <dbReference type="NCBI Taxonomy" id="373956"/>
    <lineage>
        <taxon>Eukaryota</taxon>
        <taxon>Metazoa</taxon>
        <taxon>Ecdysozoa</taxon>
        <taxon>Arthropoda</taxon>
        <taxon>Crustacea</taxon>
        <taxon>Multicrustacea</taxon>
        <taxon>Malacostraca</taxon>
        <taxon>Eumalacostraca</taxon>
        <taxon>Eucarida</taxon>
        <taxon>Decapoda</taxon>
        <taxon>Pleocyemata</taxon>
        <taxon>Caridea</taxon>
        <taxon>Atyoidea</taxon>
        <taxon>Atyidae</taxon>
        <taxon>Halocaridina</taxon>
    </lineage>
</organism>
<evidence type="ECO:0000256" key="2">
    <source>
        <dbReference type="SAM" id="SignalP"/>
    </source>
</evidence>
<dbReference type="EMBL" id="JAXCGZ010022660">
    <property type="protein sequence ID" value="KAK7028090.1"/>
    <property type="molecule type" value="Genomic_DNA"/>
</dbReference>
<sequence>MITSLLVTLIPIALGTTIVITRVTVAEAKQEENGRFLFYNPSASTLVGMLLGIPVSLALPAFKNNTVELGRACGYSANSLEDDQAWEKDFYWDTIYEEQLSQLTTYFGLLEVYSLECQERLICELISEPEKFSPISDLVEREIRFNYGPVTPDNDSLMWHYVSAAYLGFSSSIQDCAMTYANCPLSTSQILDMRFLKIWQLARRVFNIDLYKRR</sequence>
<evidence type="ECO:0000313" key="3">
    <source>
        <dbReference type="EMBL" id="KAK7028090.1"/>
    </source>
</evidence>
<gene>
    <name evidence="3" type="ORF">SK128_018215</name>
</gene>
<evidence type="ECO:0000313" key="4">
    <source>
        <dbReference type="Proteomes" id="UP001381693"/>
    </source>
</evidence>
<keyword evidence="1" id="KW-0472">Membrane</keyword>
<name>A0AAN8WE74_HALRR</name>
<keyword evidence="1" id="KW-1133">Transmembrane helix</keyword>
<dbReference type="AlphaFoldDB" id="A0AAN8WE74"/>
<keyword evidence="2" id="KW-0732">Signal</keyword>
<comment type="caution">
    <text evidence="3">The sequence shown here is derived from an EMBL/GenBank/DDBJ whole genome shotgun (WGS) entry which is preliminary data.</text>
</comment>
<reference evidence="3 4" key="1">
    <citation type="submission" date="2023-11" db="EMBL/GenBank/DDBJ databases">
        <title>Halocaridina rubra genome assembly.</title>
        <authorList>
            <person name="Smith C."/>
        </authorList>
    </citation>
    <scope>NUCLEOTIDE SEQUENCE [LARGE SCALE GENOMIC DNA]</scope>
    <source>
        <strain evidence="3">EP-1</strain>
        <tissue evidence="3">Whole</tissue>
    </source>
</reference>
<protein>
    <submittedName>
        <fullName evidence="3">Uncharacterized protein</fullName>
    </submittedName>
</protein>
<proteinExistence type="predicted"/>
<feature type="chain" id="PRO_5042958620" evidence="2">
    <location>
        <begin position="16"/>
        <end position="214"/>
    </location>
</feature>
<feature type="transmembrane region" description="Helical" evidence="1">
    <location>
        <begin position="38"/>
        <end position="62"/>
    </location>
</feature>
<dbReference type="Proteomes" id="UP001381693">
    <property type="component" value="Unassembled WGS sequence"/>
</dbReference>